<gene>
    <name evidence="1" type="ORF">AVEN_9149_1</name>
</gene>
<accession>A0A4Y2L3R1</accession>
<reference evidence="1 2" key="1">
    <citation type="journal article" date="2019" name="Sci. Rep.">
        <title>Orb-weaving spider Araneus ventricosus genome elucidates the spidroin gene catalogue.</title>
        <authorList>
            <person name="Kono N."/>
            <person name="Nakamura H."/>
            <person name="Ohtoshi R."/>
            <person name="Moran D.A.P."/>
            <person name="Shinohara A."/>
            <person name="Yoshida Y."/>
            <person name="Fujiwara M."/>
            <person name="Mori M."/>
            <person name="Tomita M."/>
            <person name="Arakawa K."/>
        </authorList>
    </citation>
    <scope>NUCLEOTIDE SEQUENCE [LARGE SCALE GENOMIC DNA]</scope>
</reference>
<evidence type="ECO:0000313" key="1">
    <source>
        <dbReference type="EMBL" id="GBN09311.1"/>
    </source>
</evidence>
<proteinExistence type="predicted"/>
<comment type="caution">
    <text evidence="1">The sequence shown here is derived from an EMBL/GenBank/DDBJ whole genome shotgun (WGS) entry which is preliminary data.</text>
</comment>
<evidence type="ECO:0000313" key="2">
    <source>
        <dbReference type="Proteomes" id="UP000499080"/>
    </source>
</evidence>
<protein>
    <submittedName>
        <fullName evidence="1">Uncharacterized protein</fullName>
    </submittedName>
</protein>
<dbReference type="AlphaFoldDB" id="A0A4Y2L3R1"/>
<sequence>MRDSGFKGLRFKSTRTSKVVTRTTFSPTTRWQHQKSYQFHLLLHSPDGSTRATQLSQFKVCDTFHSTNAARACAQTIGQQSVRMHAAHGSTIIASLMFS</sequence>
<keyword evidence="2" id="KW-1185">Reference proteome</keyword>
<dbReference type="Proteomes" id="UP000499080">
    <property type="component" value="Unassembled WGS sequence"/>
</dbReference>
<dbReference type="EMBL" id="BGPR01005343">
    <property type="protein sequence ID" value="GBN09311.1"/>
    <property type="molecule type" value="Genomic_DNA"/>
</dbReference>
<name>A0A4Y2L3R1_ARAVE</name>
<organism evidence="1 2">
    <name type="scientific">Araneus ventricosus</name>
    <name type="common">Orbweaver spider</name>
    <name type="synonym">Epeira ventricosa</name>
    <dbReference type="NCBI Taxonomy" id="182803"/>
    <lineage>
        <taxon>Eukaryota</taxon>
        <taxon>Metazoa</taxon>
        <taxon>Ecdysozoa</taxon>
        <taxon>Arthropoda</taxon>
        <taxon>Chelicerata</taxon>
        <taxon>Arachnida</taxon>
        <taxon>Araneae</taxon>
        <taxon>Araneomorphae</taxon>
        <taxon>Entelegynae</taxon>
        <taxon>Araneoidea</taxon>
        <taxon>Araneidae</taxon>
        <taxon>Araneus</taxon>
    </lineage>
</organism>